<dbReference type="SUPFAM" id="SSF52794">
    <property type="entry name" value="PTS system IIB component-like"/>
    <property type="match status" value="1"/>
</dbReference>
<dbReference type="Pfam" id="PF02302">
    <property type="entry name" value="PTS_IIB"/>
    <property type="match status" value="1"/>
</dbReference>
<keyword evidence="5" id="KW-0804">Transcription</keyword>
<feature type="domain" description="PRD" evidence="8">
    <location>
        <begin position="202"/>
        <end position="307"/>
    </location>
</feature>
<dbReference type="SUPFAM" id="SSF63520">
    <property type="entry name" value="PTS-regulatory domain, PRD"/>
    <property type="match status" value="2"/>
</dbReference>
<dbReference type="GO" id="GO:0009401">
    <property type="term" value="P:phosphoenolpyruvate-dependent sugar phosphotransferase system"/>
    <property type="evidence" value="ECO:0007669"/>
    <property type="project" value="InterPro"/>
</dbReference>
<feature type="domain" description="PTS EIIA type-2" evidence="6">
    <location>
        <begin position="566"/>
        <end position="709"/>
    </location>
</feature>
<evidence type="ECO:0000256" key="3">
    <source>
        <dbReference type="ARBA" id="ARBA00023015"/>
    </source>
</evidence>
<dbReference type="InterPro" id="IPR002178">
    <property type="entry name" value="PTS_EIIA_type-2_dom"/>
</dbReference>
<gene>
    <name evidence="9" type="ORF">SAMN05443428_11514</name>
</gene>
<dbReference type="InterPro" id="IPR003501">
    <property type="entry name" value="PTS_EIIB_2/3"/>
</dbReference>
<dbReference type="RefSeq" id="WP_078697009.1">
    <property type="nucleotide sequence ID" value="NZ_FUYH01000015.1"/>
</dbReference>
<dbReference type="Gene3D" id="3.40.50.2300">
    <property type="match status" value="1"/>
</dbReference>
<dbReference type="Pfam" id="PF05043">
    <property type="entry name" value="Mga"/>
    <property type="match status" value="1"/>
</dbReference>
<keyword evidence="10" id="KW-1185">Reference proteome</keyword>
<name>A0A1T4XY36_9CLOT</name>
<evidence type="ECO:0000313" key="9">
    <source>
        <dbReference type="EMBL" id="SKA93911.1"/>
    </source>
</evidence>
<dbReference type="Gene3D" id="3.40.930.10">
    <property type="entry name" value="Mannitol-specific EII, Chain A"/>
    <property type="match status" value="1"/>
</dbReference>
<evidence type="ECO:0000313" key="10">
    <source>
        <dbReference type="Proteomes" id="UP000190105"/>
    </source>
</evidence>
<dbReference type="Proteomes" id="UP000190105">
    <property type="component" value="Unassembled WGS sequence"/>
</dbReference>
<organism evidence="9 10">
    <name type="scientific">Caloramator quimbayensis</name>
    <dbReference type="NCBI Taxonomy" id="1147123"/>
    <lineage>
        <taxon>Bacteria</taxon>
        <taxon>Bacillati</taxon>
        <taxon>Bacillota</taxon>
        <taxon>Clostridia</taxon>
        <taxon>Eubacteriales</taxon>
        <taxon>Clostridiaceae</taxon>
        <taxon>Caloramator</taxon>
    </lineage>
</organism>
<dbReference type="CDD" id="cd05568">
    <property type="entry name" value="PTS_IIB_bgl_like"/>
    <property type="match status" value="1"/>
</dbReference>
<dbReference type="PANTHER" id="PTHR30185">
    <property type="entry name" value="CRYPTIC BETA-GLUCOSIDE BGL OPERON ANTITERMINATOR"/>
    <property type="match status" value="1"/>
</dbReference>
<dbReference type="InterPro" id="IPR016152">
    <property type="entry name" value="PTrfase/Anion_transptr"/>
</dbReference>
<dbReference type="GO" id="GO:0008982">
    <property type="term" value="F:protein-N(PI)-phosphohistidine-sugar phosphotransferase activity"/>
    <property type="evidence" value="ECO:0007669"/>
    <property type="project" value="InterPro"/>
</dbReference>
<reference evidence="10" key="1">
    <citation type="submission" date="2017-02" db="EMBL/GenBank/DDBJ databases">
        <authorList>
            <person name="Varghese N."/>
            <person name="Submissions S."/>
        </authorList>
    </citation>
    <scope>NUCLEOTIDE SEQUENCE [LARGE SCALE GENOMIC DNA]</scope>
    <source>
        <strain evidence="10">USBA 833</strain>
    </source>
</reference>
<dbReference type="PROSITE" id="PS51099">
    <property type="entry name" value="PTS_EIIB_TYPE_2"/>
    <property type="match status" value="1"/>
</dbReference>
<dbReference type="GO" id="GO:0006355">
    <property type="term" value="P:regulation of DNA-templated transcription"/>
    <property type="evidence" value="ECO:0007669"/>
    <property type="project" value="InterPro"/>
</dbReference>
<dbReference type="InterPro" id="IPR036388">
    <property type="entry name" value="WH-like_DNA-bd_sf"/>
</dbReference>
<dbReference type="InterPro" id="IPR036095">
    <property type="entry name" value="PTS_EIIB-like_sf"/>
</dbReference>
<dbReference type="InterPro" id="IPR050661">
    <property type="entry name" value="BglG_antiterminators"/>
</dbReference>
<dbReference type="AlphaFoldDB" id="A0A1T4XY36"/>
<evidence type="ECO:0000259" key="8">
    <source>
        <dbReference type="PROSITE" id="PS51372"/>
    </source>
</evidence>
<dbReference type="EMBL" id="FUYH01000015">
    <property type="protein sequence ID" value="SKA93911.1"/>
    <property type="molecule type" value="Genomic_DNA"/>
</dbReference>
<dbReference type="CDD" id="cd00211">
    <property type="entry name" value="PTS_IIA_fru"/>
    <property type="match status" value="1"/>
</dbReference>
<accession>A0A1T4XY36</accession>
<keyword evidence="2" id="KW-0677">Repeat</keyword>
<dbReference type="Gene3D" id="1.10.1790.10">
    <property type="entry name" value="PRD domain"/>
    <property type="match status" value="2"/>
</dbReference>
<evidence type="ECO:0000256" key="1">
    <source>
        <dbReference type="ARBA" id="ARBA00022679"/>
    </source>
</evidence>
<evidence type="ECO:0000259" key="7">
    <source>
        <dbReference type="PROSITE" id="PS51099"/>
    </source>
</evidence>
<dbReference type="InterPro" id="IPR013011">
    <property type="entry name" value="PTS_EIIB_2"/>
</dbReference>
<dbReference type="PROSITE" id="PS51372">
    <property type="entry name" value="PRD_2"/>
    <property type="match status" value="2"/>
</dbReference>
<dbReference type="Pfam" id="PF00359">
    <property type="entry name" value="PTS_EIIA_2"/>
    <property type="match status" value="1"/>
</dbReference>
<dbReference type="OrthoDB" id="3175596at2"/>
<keyword evidence="4" id="KW-0010">Activator</keyword>
<dbReference type="STRING" id="1147123.SAMN05443428_11514"/>
<dbReference type="InterPro" id="IPR007737">
    <property type="entry name" value="Mga_HTH"/>
</dbReference>
<dbReference type="Gene3D" id="1.10.10.10">
    <property type="entry name" value="Winged helix-like DNA-binding domain superfamily/Winged helix DNA-binding domain"/>
    <property type="match status" value="1"/>
</dbReference>
<protein>
    <submittedName>
        <fullName evidence="9">Transcriptional antiterminator, BglG family</fullName>
    </submittedName>
</protein>
<evidence type="ECO:0000256" key="2">
    <source>
        <dbReference type="ARBA" id="ARBA00022737"/>
    </source>
</evidence>
<evidence type="ECO:0000256" key="5">
    <source>
        <dbReference type="ARBA" id="ARBA00023163"/>
    </source>
</evidence>
<dbReference type="SUPFAM" id="SSF55804">
    <property type="entry name" value="Phoshotransferase/anion transport protein"/>
    <property type="match status" value="1"/>
</dbReference>
<sequence>MQLNKRSVEILNYLFNADGFVKIEDIAKHYKLTDRAVRYNIDKIEEFLVENGFSYFEREYNRGIRIKKDDGLEEFIRNLLSDKNIESRFQYTFSKDERIKYTAIKLLQSSQPLKVSYFQELFFISKNTMLKELDELEEYLKKSGLKLVRKQKYGIYIEGSESQRRKLAKELVFDTLSYEDILNYMSTKMDSNRYSNFQFDILFSDIDIDFIDSLIKMAESELLRKFSDEAYGGLLTHLAIMIKRIQLKKDVYALGFVNEDLKDTKEYEVSTKMIKRIEEKFNISVPQEEIEYIALHLLGAKVIKNKGAENEDINKGLYDVALKMTEEIEKIYGIDFKDLKSSIVEGLVLHLRPSLYRIKYNFKLLNPVYEDVRSKYNELFLNVKKVSRYIEEFINSPIDEHEISYITLHFGAALERVNMNLNHKPRVVIVCGSGLGTAKMIASKIESEFNVEIVDTISSREVENIETDYDYIISTIDIGKKDGKKNIKVSPLLTSKDYEKLEEYFNYKSKRLNDNNDLKLVNRLIYIVEKYADIPNRELLQYEFLHELKNYKEFSKTWRYIYMLKDLITWKTILLNAECSTWQEAIKLGTDILSENNYVDDRYYDAIMENFKNIGPYMVVAPGIVLSHARPEDGVKKLSMSLVTLKNPVNFGSELNDPVKLIITIAAIDNESHLKALSQLMELFMNSNDMNEIYKAKTKEEIINIVTKYSK</sequence>
<feature type="domain" description="PTS EIIB type-2" evidence="7">
    <location>
        <begin position="425"/>
        <end position="513"/>
    </location>
</feature>
<keyword evidence="1" id="KW-0808">Transferase</keyword>
<keyword evidence="3" id="KW-0805">Transcription regulation</keyword>
<dbReference type="Pfam" id="PF00874">
    <property type="entry name" value="PRD"/>
    <property type="match status" value="2"/>
</dbReference>
<feature type="domain" description="PRD" evidence="8">
    <location>
        <begin position="312"/>
        <end position="420"/>
    </location>
</feature>
<dbReference type="PANTHER" id="PTHR30185:SF18">
    <property type="entry name" value="TRANSCRIPTIONAL REGULATOR MTLR"/>
    <property type="match status" value="1"/>
</dbReference>
<evidence type="ECO:0000259" key="6">
    <source>
        <dbReference type="PROSITE" id="PS51094"/>
    </source>
</evidence>
<evidence type="ECO:0000256" key="4">
    <source>
        <dbReference type="ARBA" id="ARBA00023159"/>
    </source>
</evidence>
<dbReference type="PROSITE" id="PS51094">
    <property type="entry name" value="PTS_EIIA_TYPE_2"/>
    <property type="match status" value="1"/>
</dbReference>
<proteinExistence type="predicted"/>
<dbReference type="InterPro" id="IPR011608">
    <property type="entry name" value="PRD"/>
</dbReference>
<dbReference type="InterPro" id="IPR036634">
    <property type="entry name" value="PRD_sf"/>
</dbReference>